<dbReference type="SUPFAM" id="SSF101386">
    <property type="entry name" value="all-alpha NTP pyrophosphatases"/>
    <property type="match status" value="2"/>
</dbReference>
<gene>
    <name evidence="2" type="primary">mazG</name>
    <name evidence="2" type="ORF">SNR37_003882</name>
</gene>
<comment type="caution">
    <text evidence="2">The sequence shown here is derived from an EMBL/GenBank/DDBJ whole genome shotgun (WGS) entry which is preliminary data.</text>
</comment>
<dbReference type="RefSeq" id="WP_329775562.1">
    <property type="nucleotide sequence ID" value="NZ_JAYDYW010000007.1"/>
</dbReference>
<dbReference type="GO" id="GO:0047429">
    <property type="term" value="F:nucleoside triphosphate diphosphatase activity"/>
    <property type="evidence" value="ECO:0007669"/>
    <property type="project" value="UniProtKB-EC"/>
</dbReference>
<reference evidence="3" key="1">
    <citation type="submission" date="2023-07" db="EMBL/GenBank/DDBJ databases">
        <title>Draft genome sequence of Agarivorans aestuarii strain ZMCS4, a CAZymes producing bacteria isolated from the marine brown algae Clodostephus spongiosus.</title>
        <authorList>
            <person name="Lorente B."/>
            <person name="Cabral C."/>
            <person name="Frias J."/>
            <person name="Faria J."/>
            <person name="Toubarro D."/>
        </authorList>
    </citation>
    <scope>NUCLEOTIDE SEQUENCE [LARGE SCALE GENOMIC DNA]</scope>
    <source>
        <strain evidence="3">ZMCS4</strain>
    </source>
</reference>
<feature type="domain" description="NTP pyrophosphohydrolase MazG-like" evidence="1">
    <location>
        <begin position="179"/>
        <end position="235"/>
    </location>
</feature>
<organism evidence="2 3">
    <name type="scientific">Agarivorans aestuarii</name>
    <dbReference type="NCBI Taxonomy" id="1563703"/>
    <lineage>
        <taxon>Bacteria</taxon>
        <taxon>Pseudomonadati</taxon>
        <taxon>Pseudomonadota</taxon>
        <taxon>Gammaproteobacteria</taxon>
        <taxon>Alteromonadales</taxon>
        <taxon>Alteromonadaceae</taxon>
        <taxon>Agarivorans</taxon>
    </lineage>
</organism>
<dbReference type="NCBIfam" id="TIGR00444">
    <property type="entry name" value="mazG"/>
    <property type="match status" value="1"/>
</dbReference>
<dbReference type="EC" id="3.6.1.9" evidence="2"/>
<dbReference type="InterPro" id="IPR048015">
    <property type="entry name" value="NTP-PPase_MazG-like_N"/>
</dbReference>
<dbReference type="InterPro" id="IPR011551">
    <property type="entry name" value="NTP_PyrPHydrolase_MazG"/>
</dbReference>
<dbReference type="EMBL" id="JAYDYW010000007">
    <property type="protein sequence ID" value="MEE1674443.1"/>
    <property type="molecule type" value="Genomic_DNA"/>
</dbReference>
<dbReference type="InterPro" id="IPR048011">
    <property type="entry name" value="NTP-PPase_MazG-like_C"/>
</dbReference>
<dbReference type="CDD" id="cd11528">
    <property type="entry name" value="NTP-PPase_MazG_Nterm"/>
    <property type="match status" value="1"/>
</dbReference>
<keyword evidence="2" id="KW-0378">Hydrolase</keyword>
<evidence type="ECO:0000313" key="2">
    <source>
        <dbReference type="EMBL" id="MEE1674443.1"/>
    </source>
</evidence>
<dbReference type="NCBIfam" id="NF007113">
    <property type="entry name" value="PRK09562.1"/>
    <property type="match status" value="1"/>
</dbReference>
<dbReference type="PANTHER" id="PTHR30522:SF0">
    <property type="entry name" value="NUCLEOSIDE TRIPHOSPHATE PYROPHOSPHOHYDROLASE"/>
    <property type="match status" value="1"/>
</dbReference>
<protein>
    <submittedName>
        <fullName evidence="2">Nucleoside triphosphate pyrophosphohydrolase</fullName>
        <ecNumber evidence="2">3.6.1.9</ecNumber>
    </submittedName>
</protein>
<dbReference type="Gene3D" id="1.10.287.1080">
    <property type="entry name" value="MazG-like"/>
    <property type="match status" value="2"/>
</dbReference>
<evidence type="ECO:0000313" key="3">
    <source>
        <dbReference type="Proteomes" id="UP001310248"/>
    </source>
</evidence>
<evidence type="ECO:0000259" key="1">
    <source>
        <dbReference type="Pfam" id="PF03819"/>
    </source>
</evidence>
<name>A0ABU7G4V6_9ALTE</name>
<dbReference type="Pfam" id="PF03819">
    <property type="entry name" value="MazG"/>
    <property type="match status" value="2"/>
</dbReference>
<keyword evidence="3" id="KW-1185">Reference proteome</keyword>
<sequence length="271" mass="30813">MSQRPYSIETLLNIMAQLRDPNTGCPWDQKQDWQSIVPYTIEETYELADAINQAIEQADFSEVKLELGDVLFQVVFYAQFAKEQGDFDFADVVDGICEKLIRRHPHVFTEQAFNDEAAIKANWEAEKAKERANKAQSSNLSVLDDVPLALPALSRAQKLQKRCASVGFDWPDVAPVIDKVEEELVEVKQAIAENNQQDIAEEIGDLLFSCVNLARACDFDAEDLLRSANQKFTRRFQGVEAQARDSGKKLENMSLTEMDVLWDKVKENYKN</sequence>
<feature type="domain" description="NTP pyrophosphohydrolase MazG-like" evidence="1">
    <location>
        <begin position="32"/>
        <end position="108"/>
    </location>
</feature>
<dbReference type="InterPro" id="IPR004518">
    <property type="entry name" value="MazG-like_dom"/>
</dbReference>
<dbReference type="PANTHER" id="PTHR30522">
    <property type="entry name" value="NUCLEOSIDE TRIPHOSPHATE PYROPHOSPHOHYDROLASE"/>
    <property type="match status" value="1"/>
</dbReference>
<accession>A0ABU7G4V6</accession>
<dbReference type="Proteomes" id="UP001310248">
    <property type="component" value="Unassembled WGS sequence"/>
</dbReference>
<proteinExistence type="predicted"/>
<dbReference type="CDD" id="cd11529">
    <property type="entry name" value="NTP-PPase_MazG_Cterm"/>
    <property type="match status" value="1"/>
</dbReference>
<reference evidence="2 3" key="2">
    <citation type="submission" date="2023-12" db="EMBL/GenBank/DDBJ databases">
        <authorList>
            <consortium name="Cladostephus spongiosus"/>
            <person name="Lorente B."/>
            <person name="Cabral C."/>
            <person name="Frias J."/>
            <person name="Faria J."/>
            <person name="Toubarro D."/>
        </authorList>
    </citation>
    <scope>NUCLEOTIDE SEQUENCE [LARGE SCALE GENOMIC DNA]</scope>
    <source>
        <strain evidence="2 3">ZMCS4</strain>
    </source>
</reference>